<keyword evidence="3" id="KW-0732">Signal</keyword>
<dbReference type="GO" id="GO:0009279">
    <property type="term" value="C:cell outer membrane"/>
    <property type="evidence" value="ECO:0007669"/>
    <property type="project" value="UniProtKB-SubCell"/>
</dbReference>
<reference evidence="8 9" key="1">
    <citation type="submission" date="2014-07" db="EMBL/GenBank/DDBJ databases">
        <title>Porphyromonadaceae bacterium OUH 308042 = ATCC BAA-2681 = DSM 28342 draft genome.</title>
        <authorList>
            <person name="Sydenham T.V."/>
            <person name="Hasman H."/>
            <person name="Justensen U.S."/>
        </authorList>
    </citation>
    <scope>NUCLEOTIDE SEQUENCE [LARGE SCALE GENOMIC DNA]</scope>
    <source>
        <strain evidence="8 9">OUH 308042</strain>
    </source>
</reference>
<evidence type="ECO:0000256" key="3">
    <source>
        <dbReference type="ARBA" id="ARBA00022729"/>
    </source>
</evidence>
<dbReference type="EMBL" id="JPIU01000038">
    <property type="protein sequence ID" value="KIO44707.1"/>
    <property type="molecule type" value="Genomic_DNA"/>
</dbReference>
<evidence type="ECO:0000256" key="5">
    <source>
        <dbReference type="ARBA" id="ARBA00023237"/>
    </source>
</evidence>
<evidence type="ECO:0000259" key="7">
    <source>
        <dbReference type="Pfam" id="PF14322"/>
    </source>
</evidence>
<dbReference type="SUPFAM" id="SSF48452">
    <property type="entry name" value="TPR-like"/>
    <property type="match status" value="1"/>
</dbReference>
<feature type="domain" description="RagB/SusD" evidence="6">
    <location>
        <begin position="328"/>
        <end position="518"/>
    </location>
</feature>
<comment type="subcellular location">
    <subcellularLocation>
        <location evidence="1">Cell outer membrane</location>
    </subcellularLocation>
</comment>
<name>A0A0C3NEY7_9PORP</name>
<proteinExistence type="inferred from homology"/>
<dbReference type="InterPro" id="IPR011990">
    <property type="entry name" value="TPR-like_helical_dom_sf"/>
</dbReference>
<dbReference type="AlphaFoldDB" id="A0A0C3NEY7"/>
<dbReference type="Gene3D" id="1.25.40.390">
    <property type="match status" value="1"/>
</dbReference>
<keyword evidence="9" id="KW-1185">Reference proteome</keyword>
<evidence type="ECO:0000259" key="6">
    <source>
        <dbReference type="Pfam" id="PF07980"/>
    </source>
</evidence>
<evidence type="ECO:0000256" key="1">
    <source>
        <dbReference type="ARBA" id="ARBA00004442"/>
    </source>
</evidence>
<evidence type="ECO:0000313" key="8">
    <source>
        <dbReference type="EMBL" id="KIO44707.1"/>
    </source>
</evidence>
<keyword evidence="4" id="KW-0472">Membrane</keyword>
<dbReference type="Pfam" id="PF07980">
    <property type="entry name" value="SusD_RagB"/>
    <property type="match status" value="1"/>
</dbReference>
<protein>
    <recommendedName>
        <fullName evidence="10">RagB/SusD family nutrient uptake outer membrane protein</fullName>
    </recommendedName>
</protein>
<dbReference type="Proteomes" id="UP000031980">
    <property type="component" value="Unassembled WGS sequence"/>
</dbReference>
<dbReference type="InterPro" id="IPR012944">
    <property type="entry name" value="SusD_RagB_dom"/>
</dbReference>
<comment type="caution">
    <text evidence="8">The sequence shown here is derived from an EMBL/GenBank/DDBJ whole genome shotgun (WGS) entry which is preliminary data.</text>
</comment>
<sequence length="529" mass="61356">MKKIFNLIIGAFLCVSCGDFLHEYSQDLTYANSCADLDEILIGNGYMKQSDNLTLFYYGSDYGYYPYLHIMDDDSEESLTGQVFLDFAGNPVYYMRNFYAWAKNPFIGYNGSIFKDVDWKRMYEHIGYLNVIISYVKEFPSDPIEMRRRIKGEALFLRAGYYFMLVNLYANPYSRETADRDPGVPLNLTEYIEAKYFARESVATIYKQIVTDLQDAINNLEGIQQPTIYRANEVSARTLLSRVYLYMGEWQLAINECNKIMELGCKLRDLNDFNPGNGVPGETERDYFNTSDSPEVFFTQGSPTVGLLMDNNFGNVRYRVSDELYALYSKYESQGLEDLRKTCFLEQSRTSGESSNYYMRKSPDNQYANWNITLPKPTVFDSFILRAAEVYLNKAEAEAMLDQPEAANTLKALMDKRYADHKYPSVDGLNGKSMIDFIREERRKELSFEGHRWFDLRRYAVSHKYPEKRSISHAVYRSATSYGENAPLDRIYKLKPYGEDNAWVLPIPPEELVFNNGVLIDNPPREDRN</sequence>
<dbReference type="Pfam" id="PF14322">
    <property type="entry name" value="SusD-like_3"/>
    <property type="match status" value="1"/>
</dbReference>
<evidence type="ECO:0000256" key="2">
    <source>
        <dbReference type="ARBA" id="ARBA00006275"/>
    </source>
</evidence>
<evidence type="ECO:0000313" key="9">
    <source>
        <dbReference type="Proteomes" id="UP000031980"/>
    </source>
</evidence>
<evidence type="ECO:0000256" key="4">
    <source>
        <dbReference type="ARBA" id="ARBA00023136"/>
    </source>
</evidence>
<keyword evidence="5" id="KW-0998">Cell outer membrane</keyword>
<feature type="domain" description="SusD-like N-terminal" evidence="7">
    <location>
        <begin position="118"/>
        <end position="245"/>
    </location>
</feature>
<dbReference type="RefSeq" id="WP_041505061.1">
    <property type="nucleotide sequence ID" value="NZ_JPIU01000038.1"/>
</dbReference>
<dbReference type="InterPro" id="IPR033985">
    <property type="entry name" value="SusD-like_N"/>
</dbReference>
<organism evidence="8 9">
    <name type="scientific">Sanguibacteroides justesenii</name>
    <dbReference type="NCBI Taxonomy" id="1547597"/>
    <lineage>
        <taxon>Bacteria</taxon>
        <taxon>Pseudomonadati</taxon>
        <taxon>Bacteroidota</taxon>
        <taxon>Bacteroidia</taxon>
        <taxon>Bacteroidales</taxon>
        <taxon>Porphyromonadaceae</taxon>
        <taxon>Sanguibacteroides</taxon>
    </lineage>
</organism>
<comment type="similarity">
    <text evidence="2">Belongs to the SusD family.</text>
</comment>
<accession>A0A0C3NEY7</accession>
<gene>
    <name evidence="8" type="ORF">BA92_06630</name>
</gene>
<evidence type="ECO:0008006" key="10">
    <source>
        <dbReference type="Google" id="ProtNLM"/>
    </source>
</evidence>